<dbReference type="GeneID" id="101861365"/>
<evidence type="ECO:0000256" key="2">
    <source>
        <dbReference type="ARBA" id="ARBA00007809"/>
    </source>
</evidence>
<evidence type="ECO:0000256" key="7">
    <source>
        <dbReference type="ARBA" id="ARBA00022692"/>
    </source>
</evidence>
<sequence>MGDCCCHFCDDRIRITHMYQYVQAKKHKKCALPPFPDISLCTLPLVKLMSVVLLYWGHLLYLESVPKKDVISTLGVFLIVWCVVAYLIPALDILTMVREKSAASCDLSLLLGGTLSASVWYLYGVLVEDVNIYLPCIIGLVVSGIKFFLMLLYRSGPKKSTTTEFSKVRGGDKATEFHEEVYRVSSRDGLRQRM</sequence>
<evidence type="ECO:0000256" key="9">
    <source>
        <dbReference type="ARBA" id="ARBA00022989"/>
    </source>
</evidence>
<keyword evidence="6 13" id="KW-0762">Sugar transport</keyword>
<evidence type="ECO:0000256" key="6">
    <source>
        <dbReference type="ARBA" id="ARBA00022597"/>
    </source>
</evidence>
<name>A0ABM0JQX3_APLCA</name>
<dbReference type="PANTHER" id="PTHR10791:SF30">
    <property type="entry name" value="SUGAR TRANSPORTER SWEET1"/>
    <property type="match status" value="1"/>
</dbReference>
<feature type="transmembrane region" description="Helical" evidence="11">
    <location>
        <begin position="35"/>
        <end position="58"/>
    </location>
</feature>
<comment type="similarity">
    <text evidence="2">Belongs to the SWEET sugar transporter family.</text>
</comment>
<reference evidence="13" key="1">
    <citation type="submission" date="2025-08" db="UniProtKB">
        <authorList>
            <consortium name="RefSeq"/>
        </authorList>
    </citation>
    <scope>IDENTIFICATION</scope>
</reference>
<dbReference type="Pfam" id="PF03083">
    <property type="entry name" value="MtN3_slv"/>
    <property type="match status" value="1"/>
</dbReference>
<dbReference type="Proteomes" id="UP000694888">
    <property type="component" value="Unplaced"/>
</dbReference>
<dbReference type="Gene3D" id="1.20.1280.290">
    <property type="match status" value="1"/>
</dbReference>
<evidence type="ECO:0000256" key="10">
    <source>
        <dbReference type="ARBA" id="ARBA00023136"/>
    </source>
</evidence>
<evidence type="ECO:0000256" key="11">
    <source>
        <dbReference type="SAM" id="Phobius"/>
    </source>
</evidence>
<keyword evidence="10 11" id="KW-0472">Membrane</keyword>
<protein>
    <recommendedName>
        <fullName evidence="3">Sugar transporter SWEET1</fullName>
    </recommendedName>
</protein>
<keyword evidence="12" id="KW-1185">Reference proteome</keyword>
<evidence type="ECO:0000256" key="3">
    <source>
        <dbReference type="ARBA" id="ARBA00021741"/>
    </source>
</evidence>
<comment type="subcellular location">
    <subcellularLocation>
        <location evidence="1">Cell membrane</location>
        <topology evidence="1">Multi-pass membrane protein</topology>
    </subcellularLocation>
</comment>
<keyword evidence="9 11" id="KW-1133">Transmembrane helix</keyword>
<evidence type="ECO:0000313" key="13">
    <source>
        <dbReference type="RefSeq" id="XP_005099450.1"/>
    </source>
</evidence>
<dbReference type="PANTHER" id="PTHR10791">
    <property type="entry name" value="RAG1-ACTIVATING PROTEIN 1"/>
    <property type="match status" value="1"/>
</dbReference>
<keyword evidence="8" id="KW-0677">Repeat</keyword>
<feature type="transmembrane region" description="Helical" evidence="11">
    <location>
        <begin position="70"/>
        <end position="95"/>
    </location>
</feature>
<accession>A0ABM0JQX3</accession>
<evidence type="ECO:0000256" key="8">
    <source>
        <dbReference type="ARBA" id="ARBA00022737"/>
    </source>
</evidence>
<feature type="transmembrane region" description="Helical" evidence="11">
    <location>
        <begin position="107"/>
        <end position="126"/>
    </location>
</feature>
<keyword evidence="7 11" id="KW-0812">Transmembrane</keyword>
<organism evidence="12 13">
    <name type="scientific">Aplysia californica</name>
    <name type="common">California sea hare</name>
    <dbReference type="NCBI Taxonomy" id="6500"/>
    <lineage>
        <taxon>Eukaryota</taxon>
        <taxon>Metazoa</taxon>
        <taxon>Spiralia</taxon>
        <taxon>Lophotrochozoa</taxon>
        <taxon>Mollusca</taxon>
        <taxon>Gastropoda</taxon>
        <taxon>Heterobranchia</taxon>
        <taxon>Euthyneura</taxon>
        <taxon>Tectipleura</taxon>
        <taxon>Aplysiida</taxon>
        <taxon>Aplysioidea</taxon>
        <taxon>Aplysiidae</taxon>
        <taxon>Aplysia</taxon>
    </lineage>
</organism>
<feature type="transmembrane region" description="Helical" evidence="11">
    <location>
        <begin position="132"/>
        <end position="153"/>
    </location>
</feature>
<evidence type="ECO:0000313" key="12">
    <source>
        <dbReference type="Proteomes" id="UP000694888"/>
    </source>
</evidence>
<keyword evidence="4" id="KW-0813">Transport</keyword>
<dbReference type="RefSeq" id="XP_005099450.1">
    <property type="nucleotide sequence ID" value="XM_005099393.3"/>
</dbReference>
<dbReference type="InterPro" id="IPR047664">
    <property type="entry name" value="SWEET"/>
</dbReference>
<proteinExistence type="inferred from homology"/>
<evidence type="ECO:0000256" key="1">
    <source>
        <dbReference type="ARBA" id="ARBA00004651"/>
    </source>
</evidence>
<evidence type="ECO:0000256" key="4">
    <source>
        <dbReference type="ARBA" id="ARBA00022448"/>
    </source>
</evidence>
<dbReference type="InterPro" id="IPR004316">
    <property type="entry name" value="SWEET_rpt"/>
</dbReference>
<keyword evidence="5" id="KW-1003">Cell membrane</keyword>
<evidence type="ECO:0000256" key="5">
    <source>
        <dbReference type="ARBA" id="ARBA00022475"/>
    </source>
</evidence>
<gene>
    <name evidence="13" type="primary">LOC101861365</name>
</gene>